<evidence type="ECO:0000256" key="3">
    <source>
        <dbReference type="ARBA" id="ARBA00022801"/>
    </source>
</evidence>
<dbReference type="EMBL" id="JBGBPQ010000004">
    <property type="protein sequence ID" value="KAL1525768.1"/>
    <property type="molecule type" value="Genomic_DNA"/>
</dbReference>
<proteinExistence type="inferred from homology"/>
<dbReference type="InterPro" id="IPR024607">
    <property type="entry name" value="Sulfatase_CS"/>
</dbReference>
<sequence length="351" mass="38147">MTTLPSILLLLPDDYPRNMLPAYGAKHSLTPSIDQLAQRGAVFENAYTTSPLCTPSRYSILTGTYASSAPLNSRSRGGGVRPIKFNVWLQGQANATIAGQLRRKGFTTGFLGKWHVASSEASEASGEPSQREQQEMVRREGGFDYADDVYFANPSLDRYAHNPEWMAFLAVRFMRNAMKLRDSPFFLYFAPTLPHEPLNNIVEQLQRTPRAGPPEEAHTLHSLRQTEEEDFIRDAQALRVDVTAALVRSSILCASGGDSANVSLCPSKRLPKLSTLLGGAPWLPTDLSVREVALVMSGAAWLDASLKSVFWEAQASTAASAGAGGLLIIFTSDHGPGSFVGQHVASVLTRP</sequence>
<comment type="similarity">
    <text evidence="1">Belongs to the sulfatase family.</text>
</comment>
<evidence type="ECO:0000259" key="5">
    <source>
        <dbReference type="Pfam" id="PF00884"/>
    </source>
</evidence>
<dbReference type="PROSITE" id="PS00523">
    <property type="entry name" value="SULFATASE_1"/>
    <property type="match status" value="1"/>
</dbReference>
<dbReference type="AlphaFoldDB" id="A0AB34JTY6"/>
<protein>
    <recommendedName>
        <fullName evidence="5">Sulfatase N-terminal domain-containing protein</fullName>
    </recommendedName>
</protein>
<gene>
    <name evidence="6" type="ORF">AB1Y20_020611</name>
</gene>
<dbReference type="GO" id="GO:0004065">
    <property type="term" value="F:arylsulfatase activity"/>
    <property type="evidence" value="ECO:0007669"/>
    <property type="project" value="TreeGrafter"/>
</dbReference>
<accession>A0AB34JTY6</accession>
<name>A0AB34JTY6_PRYPA</name>
<dbReference type="GO" id="GO:0046872">
    <property type="term" value="F:metal ion binding"/>
    <property type="evidence" value="ECO:0007669"/>
    <property type="project" value="UniProtKB-KW"/>
</dbReference>
<keyword evidence="2" id="KW-0479">Metal-binding</keyword>
<keyword evidence="4" id="KW-0106">Calcium</keyword>
<reference evidence="6 7" key="1">
    <citation type="journal article" date="2024" name="Science">
        <title>Giant polyketide synthase enzymes in the biosynthesis of giant marine polyether toxins.</title>
        <authorList>
            <person name="Fallon T.R."/>
            <person name="Shende V.V."/>
            <person name="Wierzbicki I.H."/>
            <person name="Pendleton A.L."/>
            <person name="Watervoot N.F."/>
            <person name="Auber R.P."/>
            <person name="Gonzalez D.J."/>
            <person name="Wisecaver J.H."/>
            <person name="Moore B.S."/>
        </authorList>
    </citation>
    <scope>NUCLEOTIDE SEQUENCE [LARGE SCALE GENOMIC DNA]</scope>
    <source>
        <strain evidence="6 7">12B1</strain>
    </source>
</reference>
<dbReference type="InterPro" id="IPR000917">
    <property type="entry name" value="Sulfatase_N"/>
</dbReference>
<dbReference type="Proteomes" id="UP001515480">
    <property type="component" value="Unassembled WGS sequence"/>
</dbReference>
<evidence type="ECO:0000313" key="6">
    <source>
        <dbReference type="EMBL" id="KAL1525768.1"/>
    </source>
</evidence>
<organism evidence="6 7">
    <name type="scientific">Prymnesium parvum</name>
    <name type="common">Toxic golden alga</name>
    <dbReference type="NCBI Taxonomy" id="97485"/>
    <lineage>
        <taxon>Eukaryota</taxon>
        <taxon>Haptista</taxon>
        <taxon>Haptophyta</taxon>
        <taxon>Prymnesiophyceae</taxon>
        <taxon>Prymnesiales</taxon>
        <taxon>Prymnesiaceae</taxon>
        <taxon>Prymnesium</taxon>
    </lineage>
</organism>
<evidence type="ECO:0000313" key="7">
    <source>
        <dbReference type="Proteomes" id="UP001515480"/>
    </source>
</evidence>
<dbReference type="InterPro" id="IPR017850">
    <property type="entry name" value="Alkaline_phosphatase_core_sf"/>
</dbReference>
<dbReference type="Pfam" id="PF00884">
    <property type="entry name" value="Sulfatase"/>
    <property type="match status" value="1"/>
</dbReference>
<keyword evidence="7" id="KW-1185">Reference proteome</keyword>
<keyword evidence="3" id="KW-0378">Hydrolase</keyword>
<dbReference type="InterPro" id="IPR050738">
    <property type="entry name" value="Sulfatase"/>
</dbReference>
<dbReference type="Gene3D" id="3.40.720.10">
    <property type="entry name" value="Alkaline Phosphatase, subunit A"/>
    <property type="match status" value="1"/>
</dbReference>
<evidence type="ECO:0000256" key="1">
    <source>
        <dbReference type="ARBA" id="ARBA00008779"/>
    </source>
</evidence>
<dbReference type="SUPFAM" id="SSF53649">
    <property type="entry name" value="Alkaline phosphatase-like"/>
    <property type="match status" value="1"/>
</dbReference>
<comment type="caution">
    <text evidence="6">The sequence shown here is derived from an EMBL/GenBank/DDBJ whole genome shotgun (WGS) entry which is preliminary data.</text>
</comment>
<dbReference type="PANTHER" id="PTHR42693:SF33">
    <property type="entry name" value="ARYLSULFATASE"/>
    <property type="match status" value="1"/>
</dbReference>
<evidence type="ECO:0000256" key="4">
    <source>
        <dbReference type="ARBA" id="ARBA00022837"/>
    </source>
</evidence>
<feature type="domain" description="Sulfatase N-terminal" evidence="5">
    <location>
        <begin position="6"/>
        <end position="339"/>
    </location>
</feature>
<dbReference type="PANTHER" id="PTHR42693">
    <property type="entry name" value="ARYLSULFATASE FAMILY MEMBER"/>
    <property type="match status" value="1"/>
</dbReference>
<evidence type="ECO:0000256" key="2">
    <source>
        <dbReference type="ARBA" id="ARBA00022723"/>
    </source>
</evidence>